<keyword evidence="2" id="KW-0378">Hydrolase</keyword>
<reference evidence="2" key="1">
    <citation type="journal article" date="2022" name="Arch. Microbiol.">
        <title>Microbulbifer okhotskensis sp. nov., isolated from a deep bottom sediment of the Okhotsk Sea.</title>
        <authorList>
            <person name="Romanenko L."/>
            <person name="Kurilenko V."/>
            <person name="Otstavnykh N."/>
            <person name="Velansky P."/>
            <person name="Isaeva M."/>
            <person name="Mikhailov V."/>
        </authorList>
    </citation>
    <scope>NUCLEOTIDE SEQUENCE</scope>
    <source>
        <strain evidence="2">OS29</strain>
    </source>
</reference>
<dbReference type="SUPFAM" id="SSF53474">
    <property type="entry name" value="alpha/beta-Hydrolases"/>
    <property type="match status" value="1"/>
</dbReference>
<dbReference type="EMBL" id="JALBWM010000014">
    <property type="protein sequence ID" value="MCO1333771.1"/>
    <property type="molecule type" value="Genomic_DNA"/>
</dbReference>
<dbReference type="PANTHER" id="PTHR10992">
    <property type="entry name" value="METHYLESTERASE FAMILY MEMBER"/>
    <property type="match status" value="1"/>
</dbReference>
<comment type="caution">
    <text evidence="2">The sequence shown here is derived from an EMBL/GenBank/DDBJ whole genome shotgun (WGS) entry which is preliminary data.</text>
</comment>
<dbReference type="InterPro" id="IPR029058">
    <property type="entry name" value="AB_hydrolase_fold"/>
</dbReference>
<keyword evidence="3" id="KW-1185">Reference proteome</keyword>
<gene>
    <name evidence="2" type="ORF">MO867_05400</name>
</gene>
<name>A0A9X2EQI7_9GAMM</name>
<evidence type="ECO:0000313" key="2">
    <source>
        <dbReference type="EMBL" id="MCO1333771.1"/>
    </source>
</evidence>
<evidence type="ECO:0000259" key="1">
    <source>
        <dbReference type="Pfam" id="PF12697"/>
    </source>
</evidence>
<dbReference type="Proteomes" id="UP001139028">
    <property type="component" value="Unassembled WGS sequence"/>
</dbReference>
<organism evidence="2 3">
    <name type="scientific">Microbulbifer okhotskensis</name>
    <dbReference type="NCBI Taxonomy" id="2926617"/>
    <lineage>
        <taxon>Bacteria</taxon>
        <taxon>Pseudomonadati</taxon>
        <taxon>Pseudomonadota</taxon>
        <taxon>Gammaproteobacteria</taxon>
        <taxon>Cellvibrionales</taxon>
        <taxon>Microbulbiferaceae</taxon>
        <taxon>Microbulbifer</taxon>
    </lineage>
</organism>
<dbReference type="GO" id="GO:0080030">
    <property type="term" value="F:methyl indole-3-acetate esterase activity"/>
    <property type="evidence" value="ECO:0007669"/>
    <property type="project" value="TreeGrafter"/>
</dbReference>
<sequence>MLAQCGQLESHQVGETYVLVHGLFHGGWCWAKVARYLQNLGHQVFTPTQTGLGERRHLLSPDIGLSTFIQDLINVIVYRELQQVVLVGHSFGGMAAAGAADALPGRIRRLVYLDGAIPEPDQPFSIQLPEGTLQERLKQARKIDGTICMMPPEPGLLGVTEPEDIQWLKRRMTPHPMKTLLDPIHLRRKPEDGPPCTFIHCTQPQYPPAVYSSRKARQFRGWRYREVKMNHDCIINRPQLVAKLLAESL</sequence>
<dbReference type="GO" id="GO:0080031">
    <property type="term" value="F:methyl salicylate esterase activity"/>
    <property type="evidence" value="ECO:0007669"/>
    <property type="project" value="TreeGrafter"/>
</dbReference>
<dbReference type="Pfam" id="PF12697">
    <property type="entry name" value="Abhydrolase_6"/>
    <property type="match status" value="1"/>
</dbReference>
<protein>
    <submittedName>
        <fullName evidence="2">Alpha/beta fold hydrolase</fullName>
    </submittedName>
</protein>
<accession>A0A9X2EQI7</accession>
<dbReference type="AlphaFoldDB" id="A0A9X2EQI7"/>
<dbReference type="InterPro" id="IPR045889">
    <property type="entry name" value="MES/HNL"/>
</dbReference>
<dbReference type="GO" id="GO:0080032">
    <property type="term" value="F:methyl jasmonate esterase activity"/>
    <property type="evidence" value="ECO:0007669"/>
    <property type="project" value="TreeGrafter"/>
</dbReference>
<dbReference type="GO" id="GO:0009694">
    <property type="term" value="P:jasmonic acid metabolic process"/>
    <property type="evidence" value="ECO:0007669"/>
    <property type="project" value="TreeGrafter"/>
</dbReference>
<dbReference type="InterPro" id="IPR000073">
    <property type="entry name" value="AB_hydrolase_1"/>
</dbReference>
<proteinExistence type="predicted"/>
<dbReference type="GO" id="GO:0009696">
    <property type="term" value="P:salicylic acid metabolic process"/>
    <property type="evidence" value="ECO:0007669"/>
    <property type="project" value="TreeGrafter"/>
</dbReference>
<feature type="domain" description="AB hydrolase-1" evidence="1">
    <location>
        <begin position="18"/>
        <end position="243"/>
    </location>
</feature>
<dbReference type="PANTHER" id="PTHR10992:SF1066">
    <property type="entry name" value="METHYL JASMONATE ESTERASE 1"/>
    <property type="match status" value="1"/>
</dbReference>
<dbReference type="Gene3D" id="3.40.50.1820">
    <property type="entry name" value="alpha/beta hydrolase"/>
    <property type="match status" value="1"/>
</dbReference>
<evidence type="ECO:0000313" key="3">
    <source>
        <dbReference type="Proteomes" id="UP001139028"/>
    </source>
</evidence>